<dbReference type="PANTHER" id="PTHR48098:SF6">
    <property type="entry name" value="FERRI-BACILLIBACTIN ESTERASE BESA"/>
    <property type="match status" value="1"/>
</dbReference>
<dbReference type="SUPFAM" id="SSF53474">
    <property type="entry name" value="alpha/beta-Hydrolases"/>
    <property type="match status" value="1"/>
</dbReference>
<comment type="caution">
    <text evidence="1">The sequence shown here is derived from an EMBL/GenBank/DDBJ whole genome shotgun (WGS) entry which is preliminary data.</text>
</comment>
<evidence type="ECO:0000313" key="1">
    <source>
        <dbReference type="EMBL" id="HJB59061.1"/>
    </source>
</evidence>
<evidence type="ECO:0000313" key="2">
    <source>
        <dbReference type="Proteomes" id="UP000824211"/>
    </source>
</evidence>
<dbReference type="EMBL" id="DWXX01000092">
    <property type="protein sequence ID" value="HJB59061.1"/>
    <property type="molecule type" value="Genomic_DNA"/>
</dbReference>
<reference evidence="1" key="1">
    <citation type="journal article" date="2021" name="PeerJ">
        <title>Extensive microbial diversity within the chicken gut microbiome revealed by metagenomics and culture.</title>
        <authorList>
            <person name="Gilroy R."/>
            <person name="Ravi A."/>
            <person name="Getino M."/>
            <person name="Pursley I."/>
            <person name="Horton D.L."/>
            <person name="Alikhan N.F."/>
            <person name="Baker D."/>
            <person name="Gharbi K."/>
            <person name="Hall N."/>
            <person name="Watson M."/>
            <person name="Adriaenssens E.M."/>
            <person name="Foster-Nyarko E."/>
            <person name="Jarju S."/>
            <person name="Secka A."/>
            <person name="Antonio M."/>
            <person name="Oren A."/>
            <person name="Chaudhuri R.R."/>
            <person name="La Ragione R."/>
            <person name="Hildebrand F."/>
            <person name="Pallen M.J."/>
        </authorList>
    </citation>
    <scope>NUCLEOTIDE SEQUENCE</scope>
    <source>
        <strain evidence="1">ChiHjej9B8-13557</strain>
    </source>
</reference>
<gene>
    <name evidence="1" type="ORF">H9771_05330</name>
</gene>
<dbReference type="InterPro" id="IPR050583">
    <property type="entry name" value="Mycobacterial_A85_antigen"/>
</dbReference>
<proteinExistence type="predicted"/>
<dbReference type="PANTHER" id="PTHR48098">
    <property type="entry name" value="ENTEROCHELIN ESTERASE-RELATED"/>
    <property type="match status" value="1"/>
</dbReference>
<dbReference type="InterPro" id="IPR029058">
    <property type="entry name" value="AB_hydrolase_fold"/>
</dbReference>
<protein>
    <submittedName>
        <fullName evidence="1">Alpha/beta hydrolase</fullName>
    </submittedName>
</protein>
<name>A0A9D2ME39_9FIRM</name>
<accession>A0A9D2ME39</accession>
<dbReference type="GO" id="GO:0016787">
    <property type="term" value="F:hydrolase activity"/>
    <property type="evidence" value="ECO:0007669"/>
    <property type="project" value="UniProtKB-KW"/>
</dbReference>
<keyword evidence="1" id="KW-0378">Hydrolase</keyword>
<reference evidence="1" key="2">
    <citation type="submission" date="2021-04" db="EMBL/GenBank/DDBJ databases">
        <authorList>
            <person name="Gilroy R."/>
        </authorList>
    </citation>
    <scope>NUCLEOTIDE SEQUENCE</scope>
    <source>
        <strain evidence="1">ChiHjej9B8-13557</strain>
    </source>
</reference>
<organism evidence="1 2">
    <name type="scientific">Candidatus Faecalibacterium faecipullorum</name>
    <dbReference type="NCBI Taxonomy" id="2838578"/>
    <lineage>
        <taxon>Bacteria</taxon>
        <taxon>Bacillati</taxon>
        <taxon>Bacillota</taxon>
        <taxon>Clostridia</taxon>
        <taxon>Eubacteriales</taxon>
        <taxon>Oscillospiraceae</taxon>
        <taxon>Faecalibacterium</taxon>
    </lineage>
</organism>
<dbReference type="Proteomes" id="UP000824211">
    <property type="component" value="Unassembled WGS sequence"/>
</dbReference>
<dbReference type="InterPro" id="IPR000801">
    <property type="entry name" value="Esterase-like"/>
</dbReference>
<sequence>MVKKWSVPYPAVGGEEERDAYLYLPVGYEEEPQRRYPVLYMFDGQNVFWDEDATYGKSWGLEAFLDEHEVPLIVAALECNTGANNERLDEYSPYPFSDPGWGTFAGHGEDTMRWFAGVFKPWVDEHCRTLPDRAHTFIAGSSMGGLMTVYAVLRYNDVYGRGAALSPSIWVAPDKLKALAVRSRIAPDTVLYMDYGAGEMENHAGMRRSFGAFGAKLMGCGVNLAMRIVPDGDHSEASWERQLPFVLETLFYDLSDPNESDD</sequence>
<dbReference type="Pfam" id="PF00756">
    <property type="entry name" value="Esterase"/>
    <property type="match status" value="1"/>
</dbReference>
<dbReference type="Gene3D" id="3.40.50.1820">
    <property type="entry name" value="alpha/beta hydrolase"/>
    <property type="match status" value="1"/>
</dbReference>
<dbReference type="AlphaFoldDB" id="A0A9D2ME39"/>